<evidence type="ECO:0000259" key="11">
    <source>
        <dbReference type="Pfam" id="PF12804"/>
    </source>
</evidence>
<dbReference type="EC" id="2.7.8.34" evidence="5"/>
<dbReference type="EMBL" id="RXII01000098">
    <property type="protein sequence ID" value="RZN59995.1"/>
    <property type="molecule type" value="Genomic_DNA"/>
</dbReference>
<comment type="catalytic activity">
    <reaction evidence="1">
        <text>1D-myo-inositol 3-phosphate + CTP + H(+) = CDP-1L-myo-inositol + diphosphate</text>
        <dbReference type="Rhea" id="RHEA:30647"/>
        <dbReference type="ChEBI" id="CHEBI:15378"/>
        <dbReference type="ChEBI" id="CHEBI:33019"/>
        <dbReference type="ChEBI" id="CHEBI:37563"/>
        <dbReference type="ChEBI" id="CHEBI:58401"/>
        <dbReference type="ChEBI" id="CHEBI:62573"/>
        <dbReference type="EC" id="2.7.7.74"/>
    </reaction>
</comment>
<gene>
    <name evidence="12" type="ORF">D6D85_00045</name>
    <name evidence="13" type="ORF">EF810_06385</name>
</gene>
<dbReference type="OrthoDB" id="15372at2157"/>
<feature type="transmembrane region" description="Helical" evidence="10">
    <location>
        <begin position="496"/>
        <end position="520"/>
    </location>
</feature>
<feature type="transmembrane region" description="Helical" evidence="10">
    <location>
        <begin position="389"/>
        <end position="422"/>
    </location>
</feature>
<evidence type="ECO:0000313" key="13">
    <source>
        <dbReference type="EMBL" id="RZN59995.1"/>
    </source>
</evidence>
<evidence type="ECO:0000256" key="2">
    <source>
        <dbReference type="ARBA" id="ARBA00006982"/>
    </source>
</evidence>
<feature type="transmembrane region" description="Helical" evidence="10">
    <location>
        <begin position="454"/>
        <end position="476"/>
    </location>
</feature>
<evidence type="ECO:0000256" key="6">
    <source>
        <dbReference type="ARBA" id="ARBA00018322"/>
    </source>
</evidence>
<dbReference type="PANTHER" id="PTHR19136">
    <property type="entry name" value="MOLYBDENUM COFACTOR GUANYLYLTRANSFERASE"/>
    <property type="match status" value="1"/>
</dbReference>
<feature type="transmembrane region" description="Helical" evidence="10">
    <location>
        <begin position="351"/>
        <end position="369"/>
    </location>
</feature>
<dbReference type="InterPro" id="IPR029044">
    <property type="entry name" value="Nucleotide-diphossugar_trans"/>
</dbReference>
<evidence type="ECO:0000256" key="9">
    <source>
        <dbReference type="RuleBase" id="RU003750"/>
    </source>
</evidence>
<keyword evidence="10" id="KW-0472">Membrane</keyword>
<keyword evidence="10" id="KW-1133">Transmembrane helix</keyword>
<evidence type="ECO:0000313" key="15">
    <source>
        <dbReference type="Proteomes" id="UP000316217"/>
    </source>
</evidence>
<keyword evidence="10" id="KW-0812">Transmembrane</keyword>
<protein>
    <recommendedName>
        <fullName evidence="6">Bifunctional IPC transferase and DIPP synthase</fullName>
        <ecNumber evidence="4">2.7.7.74</ecNumber>
        <ecNumber evidence="5">2.7.8.34</ecNumber>
    </recommendedName>
</protein>
<dbReference type="Gene3D" id="3.90.550.10">
    <property type="entry name" value="Spore Coat Polysaccharide Biosynthesis Protein SpsA, Chain A"/>
    <property type="match status" value="1"/>
</dbReference>
<dbReference type="InterPro" id="IPR000462">
    <property type="entry name" value="CDP-OH_P_trans"/>
</dbReference>
<proteinExistence type="inferred from homology"/>
<keyword evidence="7 9" id="KW-0808">Transferase</keyword>
<comment type="similarity">
    <text evidence="3">In the N-terminal section; belongs to the MobA family.</text>
</comment>
<reference evidence="12 14" key="1">
    <citation type="submission" date="2018-10" db="EMBL/GenBank/DDBJ databases">
        <title>Co-occurring genomic capacity for anaerobic methane metabolism and dissimilatory sulfite reduction discovered in the Korarchaeota.</title>
        <authorList>
            <person name="Mckay L.J."/>
            <person name="Dlakic M."/>
            <person name="Fields M.W."/>
            <person name="Delmont T.O."/>
            <person name="Eren A.M."/>
            <person name="Jay Z.J."/>
            <person name="Klingelsmith K.B."/>
            <person name="Rusch D.B."/>
            <person name="Inskeep W.P."/>
        </authorList>
    </citation>
    <scope>NUCLEOTIDE SEQUENCE [LARGE SCALE GENOMIC DNA]</scope>
    <source>
        <strain evidence="12 14">MDKW</strain>
    </source>
</reference>
<dbReference type="AlphaFoldDB" id="A0A429GZ29"/>
<organism evidence="12 14">
    <name type="scientific">Candidatus Methanodesulfokora washburnensis</name>
    <dbReference type="NCBI Taxonomy" id="2478471"/>
    <lineage>
        <taxon>Archaea</taxon>
        <taxon>Thermoproteota</taxon>
        <taxon>Candidatus Korarchaeia</taxon>
        <taxon>Candidatus Korarchaeia incertae sedis</taxon>
        <taxon>Candidatus Methanodesulfokora</taxon>
    </lineage>
</organism>
<name>A0A429GZ29_9CREN</name>
<dbReference type="InterPro" id="IPR025877">
    <property type="entry name" value="MobA-like_NTP_Trfase"/>
</dbReference>
<feature type="transmembrane region" description="Helical" evidence="10">
    <location>
        <begin position="541"/>
        <end position="563"/>
    </location>
</feature>
<dbReference type="GO" id="GO:0008654">
    <property type="term" value="P:phospholipid biosynthetic process"/>
    <property type="evidence" value="ECO:0007669"/>
    <property type="project" value="InterPro"/>
</dbReference>
<feature type="domain" description="MobA-like NTP transferase" evidence="11">
    <location>
        <begin position="5"/>
        <end position="119"/>
    </location>
</feature>
<comment type="caution">
    <text evidence="12">The sequence shown here is derived from an EMBL/GenBank/DDBJ whole genome shotgun (WGS) entry which is preliminary data.</text>
</comment>
<keyword evidence="14" id="KW-1185">Reference proteome</keyword>
<accession>A0A429GZ29</accession>
<dbReference type="InterPro" id="IPR048254">
    <property type="entry name" value="CDP_ALCOHOL_P_TRANSF_CS"/>
</dbReference>
<feature type="transmembrane region" description="Helical" evidence="10">
    <location>
        <begin position="271"/>
        <end position="294"/>
    </location>
</feature>
<evidence type="ECO:0000256" key="10">
    <source>
        <dbReference type="SAM" id="Phobius"/>
    </source>
</evidence>
<evidence type="ECO:0000256" key="3">
    <source>
        <dbReference type="ARBA" id="ARBA00007897"/>
    </source>
</evidence>
<dbReference type="PANTHER" id="PTHR19136:SF84">
    <property type="entry name" value="BIFUNCTIONAL IPC TRANSFERASE AND DIPP SYNTHASE"/>
    <property type="match status" value="1"/>
</dbReference>
<dbReference type="GO" id="GO:0016779">
    <property type="term" value="F:nucleotidyltransferase activity"/>
    <property type="evidence" value="ECO:0007669"/>
    <property type="project" value="TreeGrafter"/>
</dbReference>
<evidence type="ECO:0000256" key="1">
    <source>
        <dbReference type="ARBA" id="ARBA00000729"/>
    </source>
</evidence>
<dbReference type="Gene3D" id="1.20.120.1760">
    <property type="match status" value="1"/>
</dbReference>
<reference evidence="13 15" key="2">
    <citation type="journal article" date="2019" name="Nat. Microbiol.">
        <title>Wide diversity of methane and short-chain alkane metabolisms in uncultured archaea.</title>
        <authorList>
            <person name="Borrel G."/>
            <person name="Adam P.S."/>
            <person name="McKay L.J."/>
            <person name="Chen L.X."/>
            <person name="Sierra-Garcia I.N."/>
            <person name="Sieber C.M."/>
            <person name="Letourneur Q."/>
            <person name="Ghozlane A."/>
            <person name="Andersen G.L."/>
            <person name="Li W.J."/>
            <person name="Hallam S.J."/>
            <person name="Muyzer G."/>
            <person name="de Oliveira V.M."/>
            <person name="Inskeep W.P."/>
            <person name="Banfield J.F."/>
            <person name="Gribaldo S."/>
        </authorList>
    </citation>
    <scope>NUCLEOTIDE SEQUENCE [LARGE SCALE GENOMIC DNA]</scope>
    <source>
        <strain evidence="13">NM4</strain>
    </source>
</reference>
<evidence type="ECO:0000256" key="8">
    <source>
        <dbReference type="ARBA" id="ARBA00049235"/>
    </source>
</evidence>
<dbReference type="EMBL" id="RCOS01000001">
    <property type="protein sequence ID" value="RSN79122.1"/>
    <property type="molecule type" value="Genomic_DNA"/>
</dbReference>
<dbReference type="Proteomes" id="UP000277582">
    <property type="component" value="Unassembled WGS sequence"/>
</dbReference>
<evidence type="ECO:0000256" key="4">
    <source>
        <dbReference type="ARBA" id="ARBA00012504"/>
    </source>
</evidence>
<sequence>MPRTAVILAAGMASRLEPYSSDSPKCLFELDPGVTILSFIISQLREVGVERIIVVTRPEFASIIESYGVEVRVNSERGSGNLYSFLVGAEGIEEDFILLMSDHIFELEVLRRLIKGRSERSFTLCLDRNPGWEKVREGLKVVVEDGKIVDAGKESSPRCGIDTGLFYCSRGSVKMAREVINERGVQASISDVLKLAIERGDVSYVDVTGLLWADIDTPEDLEEARALYPKILRKSLRKPEDGPVSVLINRPISTRISTFIYRRGFYISPNAVSFISFLTCILGSFLFLLGFNLLSGLVIQLSSILDGIDGELARLFGTKTKFGALLDSILDRYADLAVVISAALALKMDSFTLLIALISAANVFTVSYVSKLSGTEIRKYSFSTRDVRLLVAAVAMAAGVPWAFLYYMALFPTGFAAAVLLISKRETLAPAKRERRKPLPEVEVKKPSEAAKNITTILLSSFKLIILILAVRGISWLMRGMAIMELDGYTLKVPDVLSLVEIIVIVYFGYRILMASKFFVDRASERLVEKLGATHTAVRRILLDLMYTFFLAVMLIEIPRGISHVPIIGGALEKAFAFAILMMMALILYDLMKTLYRSLKGIIEGFAEKV</sequence>
<comment type="similarity">
    <text evidence="9">Belongs to the CDP-alcohol phosphatidyltransferase class-I family.</text>
</comment>
<dbReference type="SUPFAM" id="SSF53448">
    <property type="entry name" value="Nucleotide-diphospho-sugar transferases"/>
    <property type="match status" value="1"/>
</dbReference>
<dbReference type="GO" id="GO:0016780">
    <property type="term" value="F:phosphotransferase activity, for other substituted phosphate groups"/>
    <property type="evidence" value="ECO:0007669"/>
    <property type="project" value="InterPro"/>
</dbReference>
<dbReference type="Proteomes" id="UP000316217">
    <property type="component" value="Unassembled WGS sequence"/>
</dbReference>
<dbReference type="Pfam" id="PF12804">
    <property type="entry name" value="NTP_transf_3"/>
    <property type="match status" value="1"/>
</dbReference>
<dbReference type="Pfam" id="PF01066">
    <property type="entry name" value="CDP-OH_P_transf"/>
    <property type="match status" value="1"/>
</dbReference>
<evidence type="ECO:0000313" key="12">
    <source>
        <dbReference type="EMBL" id="RSN79122.1"/>
    </source>
</evidence>
<feature type="transmembrane region" description="Helical" evidence="10">
    <location>
        <begin position="575"/>
        <end position="592"/>
    </location>
</feature>
<evidence type="ECO:0000256" key="5">
    <source>
        <dbReference type="ARBA" id="ARBA00013268"/>
    </source>
</evidence>
<dbReference type="RefSeq" id="WP_125669994.1">
    <property type="nucleotide sequence ID" value="NZ_RCOS01000001.1"/>
</dbReference>
<comment type="similarity">
    <text evidence="2">In the C-terminal section; belongs to the CDP-alcohol phosphatidyltransferase class-I family.</text>
</comment>
<dbReference type="InterPro" id="IPR043130">
    <property type="entry name" value="CDP-OH_PTrfase_TM_dom"/>
</dbReference>
<dbReference type="PROSITE" id="PS00379">
    <property type="entry name" value="CDP_ALCOHOL_P_TRANSF"/>
    <property type="match status" value="1"/>
</dbReference>
<evidence type="ECO:0000256" key="7">
    <source>
        <dbReference type="ARBA" id="ARBA00022679"/>
    </source>
</evidence>
<dbReference type="GO" id="GO:0016020">
    <property type="term" value="C:membrane"/>
    <property type="evidence" value="ECO:0007669"/>
    <property type="project" value="InterPro"/>
</dbReference>
<comment type="catalytic activity">
    <reaction evidence="8">
        <text>CDP-1L-myo-inositol + 1D-myo-inositol 3-phosphate = bis(1L-myo-inositol) 3,1'-phosphate 1-phosphate + CMP + H(+)</text>
        <dbReference type="Rhea" id="RHEA:31327"/>
        <dbReference type="ChEBI" id="CHEBI:15378"/>
        <dbReference type="ChEBI" id="CHEBI:58401"/>
        <dbReference type="ChEBI" id="CHEBI:60377"/>
        <dbReference type="ChEBI" id="CHEBI:62573"/>
        <dbReference type="ChEBI" id="CHEBI:62576"/>
        <dbReference type="EC" id="2.7.8.34"/>
    </reaction>
</comment>
<dbReference type="EC" id="2.7.7.74" evidence="4"/>
<evidence type="ECO:0000313" key="14">
    <source>
        <dbReference type="Proteomes" id="UP000277582"/>
    </source>
</evidence>